<comment type="caution">
    <text evidence="3">The sequence shown here is derived from an EMBL/GenBank/DDBJ whole genome shotgun (WGS) entry which is preliminary data.</text>
</comment>
<feature type="transmembrane region" description="Helical" evidence="1">
    <location>
        <begin position="68"/>
        <end position="86"/>
    </location>
</feature>
<dbReference type="Proteomes" id="UP001221189">
    <property type="component" value="Unassembled WGS sequence"/>
</dbReference>
<dbReference type="GO" id="GO:0016301">
    <property type="term" value="F:kinase activity"/>
    <property type="evidence" value="ECO:0007669"/>
    <property type="project" value="UniProtKB-KW"/>
</dbReference>
<keyword evidence="1" id="KW-0472">Membrane</keyword>
<dbReference type="InterPro" id="IPR050640">
    <property type="entry name" value="Bact_2-comp_sensor_kinase"/>
</dbReference>
<gene>
    <name evidence="3" type="ORF">PRZ03_19335</name>
</gene>
<protein>
    <submittedName>
        <fullName evidence="3">Histidine kinase</fullName>
    </submittedName>
</protein>
<sequence length="389" mass="42130">MKLPDPSPEPPSANGSIFNFQNYAGKRWLWLLRQALLVLAIALIVNLIFLLISGASWAKFSATFKSEFVYTLLISAGCSSIIQTLTHIASMLSNRLRARSGKPAKKWIGWPLMMCILLLGTLAGFSIGMEAGNWLLGNNYKNPLTAGLRRGTVMLLIALIPGILITIYFVARGHLDEANLRAQTAQRLAAENKLRLLESQLEPHMLFNTLANLRVLIGLDPVRAQAMLDQLIGFLRATLNASRSSSHPLRDEFARLRDYLALMQIRMGSRLRPVLDLPAELGDLAIAPLLLQPLVENAIKHGLEPAVDGGELRVSARRTGQLLLLVVQDSGVGLSQAASASSSNEGTQFGLHQVRERLATQYGAAASLALAPAADGGTIVTIQIPIQAA</sequence>
<dbReference type="Pfam" id="PF02518">
    <property type="entry name" value="HATPase_c"/>
    <property type="match status" value="1"/>
</dbReference>
<dbReference type="RefSeq" id="WP_273601876.1">
    <property type="nucleotide sequence ID" value="NZ_JAQQXT010000014.1"/>
</dbReference>
<name>A0ABT5KLK5_9BURK</name>
<dbReference type="InterPro" id="IPR036890">
    <property type="entry name" value="HATPase_C_sf"/>
</dbReference>
<dbReference type="Gene3D" id="3.30.565.10">
    <property type="entry name" value="Histidine kinase-like ATPase, C-terminal domain"/>
    <property type="match status" value="1"/>
</dbReference>
<accession>A0ABT5KLK5</accession>
<feature type="domain" description="Histidine kinase" evidence="2">
    <location>
        <begin position="290"/>
        <end position="388"/>
    </location>
</feature>
<keyword evidence="4" id="KW-1185">Reference proteome</keyword>
<evidence type="ECO:0000313" key="3">
    <source>
        <dbReference type="EMBL" id="MDC8773731.1"/>
    </source>
</evidence>
<reference evidence="3 4" key="1">
    <citation type="submission" date="2022-10" db="EMBL/GenBank/DDBJ databases">
        <title>Paucibacter sp. hw1 Genome sequencing.</title>
        <authorList>
            <person name="Park S."/>
        </authorList>
    </citation>
    <scope>NUCLEOTIDE SEQUENCE [LARGE SCALE GENOMIC DNA]</scope>
    <source>
        <strain evidence="4">hw1</strain>
    </source>
</reference>
<evidence type="ECO:0000259" key="2">
    <source>
        <dbReference type="PROSITE" id="PS50109"/>
    </source>
</evidence>
<dbReference type="Pfam" id="PF06580">
    <property type="entry name" value="His_kinase"/>
    <property type="match status" value="1"/>
</dbReference>
<dbReference type="PANTHER" id="PTHR34220:SF9">
    <property type="entry name" value="SIGNAL TRANSDUCTION HISTIDINE KINASE INTERNAL REGION DOMAIN-CONTAINING PROTEIN"/>
    <property type="match status" value="1"/>
</dbReference>
<dbReference type="PROSITE" id="PS50109">
    <property type="entry name" value="HIS_KIN"/>
    <property type="match status" value="1"/>
</dbReference>
<dbReference type="EMBL" id="JAQQXT010000014">
    <property type="protein sequence ID" value="MDC8773731.1"/>
    <property type="molecule type" value="Genomic_DNA"/>
</dbReference>
<dbReference type="SUPFAM" id="SSF55874">
    <property type="entry name" value="ATPase domain of HSP90 chaperone/DNA topoisomerase II/histidine kinase"/>
    <property type="match status" value="1"/>
</dbReference>
<evidence type="ECO:0000313" key="4">
    <source>
        <dbReference type="Proteomes" id="UP001221189"/>
    </source>
</evidence>
<feature type="transmembrane region" description="Helical" evidence="1">
    <location>
        <begin position="35"/>
        <end position="56"/>
    </location>
</feature>
<feature type="transmembrane region" description="Helical" evidence="1">
    <location>
        <begin position="107"/>
        <end position="128"/>
    </location>
</feature>
<proteinExistence type="predicted"/>
<dbReference type="InterPro" id="IPR005467">
    <property type="entry name" value="His_kinase_dom"/>
</dbReference>
<keyword evidence="3" id="KW-0808">Transferase</keyword>
<feature type="transmembrane region" description="Helical" evidence="1">
    <location>
        <begin position="148"/>
        <end position="171"/>
    </location>
</feature>
<dbReference type="InterPro" id="IPR003594">
    <property type="entry name" value="HATPase_dom"/>
</dbReference>
<dbReference type="SMART" id="SM00387">
    <property type="entry name" value="HATPase_c"/>
    <property type="match status" value="1"/>
</dbReference>
<evidence type="ECO:0000256" key="1">
    <source>
        <dbReference type="SAM" id="Phobius"/>
    </source>
</evidence>
<keyword evidence="3" id="KW-0418">Kinase</keyword>
<keyword evidence="1" id="KW-0812">Transmembrane</keyword>
<dbReference type="InterPro" id="IPR010559">
    <property type="entry name" value="Sig_transdc_His_kin_internal"/>
</dbReference>
<organism evidence="3 4">
    <name type="scientific">Roseateles albus</name>
    <dbReference type="NCBI Taxonomy" id="2987525"/>
    <lineage>
        <taxon>Bacteria</taxon>
        <taxon>Pseudomonadati</taxon>
        <taxon>Pseudomonadota</taxon>
        <taxon>Betaproteobacteria</taxon>
        <taxon>Burkholderiales</taxon>
        <taxon>Sphaerotilaceae</taxon>
        <taxon>Roseateles</taxon>
    </lineage>
</organism>
<dbReference type="PANTHER" id="PTHR34220">
    <property type="entry name" value="SENSOR HISTIDINE KINASE YPDA"/>
    <property type="match status" value="1"/>
</dbReference>
<keyword evidence="1" id="KW-1133">Transmembrane helix</keyword>